<evidence type="ECO:0000313" key="3">
    <source>
        <dbReference type="Proteomes" id="UP000193067"/>
    </source>
</evidence>
<dbReference type="Proteomes" id="UP000193067">
    <property type="component" value="Unassembled WGS sequence"/>
</dbReference>
<keyword evidence="3" id="KW-1185">Reference proteome</keyword>
<proteinExistence type="predicted"/>
<sequence>MSGDGATGSLKTSSPPPPIPPRSRARSASLGSAHSHSEDRRSRRVRPRPQTIGLPELTEQRAGSDLTAEARWGSKPPTYSAAAYPSHAVTYRFAQTGAFEMTLEAEGDSTSEKEVSSLGLRMWRYHIAVGVNVLTLRSWVTSVRRGGEDGLLVAEIESGVLSSGCNTTVTMGDGSRLLKDVLSRTVGCKMYYLGDGTSIRWNLGETKWEAFFDSVALATFDPGPARKLVMQPVAHRFFDHLVVAVVLLMREKEEAACARGDTGPVVSPLLVA</sequence>
<feature type="region of interest" description="Disordered" evidence="1">
    <location>
        <begin position="1"/>
        <end position="79"/>
    </location>
</feature>
<evidence type="ECO:0000313" key="2">
    <source>
        <dbReference type="EMBL" id="OSD00886.1"/>
    </source>
</evidence>
<protein>
    <submittedName>
        <fullName evidence="2">Uncharacterized protein</fullName>
    </submittedName>
</protein>
<organism evidence="2 3">
    <name type="scientific">Trametes coccinea (strain BRFM310)</name>
    <name type="common">Pycnoporus coccineus</name>
    <dbReference type="NCBI Taxonomy" id="1353009"/>
    <lineage>
        <taxon>Eukaryota</taxon>
        <taxon>Fungi</taxon>
        <taxon>Dikarya</taxon>
        <taxon>Basidiomycota</taxon>
        <taxon>Agaricomycotina</taxon>
        <taxon>Agaricomycetes</taxon>
        <taxon>Polyporales</taxon>
        <taxon>Polyporaceae</taxon>
        <taxon>Trametes</taxon>
    </lineage>
</organism>
<dbReference type="AlphaFoldDB" id="A0A1Y2II89"/>
<reference evidence="2 3" key="1">
    <citation type="journal article" date="2015" name="Biotechnol. Biofuels">
        <title>Enhanced degradation of softwood versus hardwood by the white-rot fungus Pycnoporus coccineus.</title>
        <authorList>
            <person name="Couturier M."/>
            <person name="Navarro D."/>
            <person name="Chevret D."/>
            <person name="Henrissat B."/>
            <person name="Piumi F."/>
            <person name="Ruiz-Duenas F.J."/>
            <person name="Martinez A.T."/>
            <person name="Grigoriev I.V."/>
            <person name="Riley R."/>
            <person name="Lipzen A."/>
            <person name="Berrin J.G."/>
            <person name="Master E.R."/>
            <person name="Rosso M.N."/>
        </authorList>
    </citation>
    <scope>NUCLEOTIDE SEQUENCE [LARGE SCALE GENOMIC DNA]</scope>
    <source>
        <strain evidence="2 3">BRFM310</strain>
    </source>
</reference>
<accession>A0A1Y2II89</accession>
<name>A0A1Y2II89_TRAC3</name>
<dbReference type="OrthoDB" id="3174721at2759"/>
<dbReference type="EMBL" id="KZ084115">
    <property type="protein sequence ID" value="OSD00886.1"/>
    <property type="molecule type" value="Genomic_DNA"/>
</dbReference>
<gene>
    <name evidence="2" type="ORF">PYCCODRAFT_1370534</name>
</gene>
<evidence type="ECO:0000256" key="1">
    <source>
        <dbReference type="SAM" id="MobiDB-lite"/>
    </source>
</evidence>